<dbReference type="Proteomes" id="UP000310719">
    <property type="component" value="Chromosome"/>
</dbReference>
<reference evidence="1 2" key="1">
    <citation type="submission" date="2019-05" db="EMBL/GenBank/DDBJ databases">
        <authorList>
            <consortium name="Pathogen Informatics"/>
        </authorList>
    </citation>
    <scope>NUCLEOTIDE SEQUENCE [LARGE SCALE GENOMIC DNA]</scope>
    <source>
        <strain evidence="1 2">NCTC13032</strain>
    </source>
</reference>
<dbReference type="Pfam" id="PF07302">
    <property type="entry name" value="AroM"/>
    <property type="match status" value="1"/>
</dbReference>
<sequence length="200" mass="22381">MEDYAPEAGEVLLPTLLSDGKLGNVSLPKIERALQSVIEVLDNQGYEVILLMSTAPITGLVARNAILLEPMRIIPPLVGSIVDSHQVGVIVPIEELLETQSQKWRGLVNTPLLSVANPFWDSENETDRRRTRSAGARRRRSYARLPWFPSASPGFTAKTPWMCRCCCQTCWSPAWPRNCWSDDFCVTGMESRPYIGFTSK</sequence>
<dbReference type="EMBL" id="LR590464">
    <property type="protein sequence ID" value="VTP64429.1"/>
    <property type="molecule type" value="Genomic_DNA"/>
</dbReference>
<organism evidence="1 2">
    <name type="scientific">Leclercia adecarboxylata</name>
    <dbReference type="NCBI Taxonomy" id="83655"/>
    <lineage>
        <taxon>Bacteria</taxon>
        <taxon>Pseudomonadati</taxon>
        <taxon>Pseudomonadota</taxon>
        <taxon>Gammaproteobacteria</taxon>
        <taxon>Enterobacterales</taxon>
        <taxon>Enterobacteriaceae</taxon>
        <taxon>Leclercia</taxon>
    </lineage>
</organism>
<name>A0A4U9HPT2_9ENTR</name>
<proteinExistence type="predicted"/>
<gene>
    <name evidence="1" type="ORF">NCTC13032_01476</name>
</gene>
<dbReference type="InterPro" id="IPR010843">
    <property type="entry name" value="Uncharacterised_AroM"/>
</dbReference>
<evidence type="ECO:0000313" key="1">
    <source>
        <dbReference type="EMBL" id="VTP64429.1"/>
    </source>
</evidence>
<dbReference type="STRING" id="83655.APT61_17545"/>
<evidence type="ECO:0000313" key="2">
    <source>
        <dbReference type="Proteomes" id="UP000310719"/>
    </source>
</evidence>
<accession>A0A4U9HPT2</accession>
<protein>
    <submittedName>
        <fullName evidence="1">AroM protein</fullName>
    </submittedName>
</protein>
<dbReference type="AlphaFoldDB" id="A0A4U9HPT2"/>